<keyword evidence="3" id="KW-1133">Transmembrane helix</keyword>
<evidence type="ECO:0000313" key="8">
    <source>
        <dbReference type="Proteomes" id="UP001472677"/>
    </source>
</evidence>
<dbReference type="PANTHER" id="PTHR12820:SF0">
    <property type="entry name" value="VACUOLAR PROTEIN SORTING-ASSOCIATED PROTEIN 53 HOMOLOG"/>
    <property type="match status" value="1"/>
</dbReference>
<evidence type="ECO:0000256" key="2">
    <source>
        <dbReference type="ARBA" id="ARBA00022692"/>
    </source>
</evidence>
<proteinExistence type="predicted"/>
<organism evidence="7 8">
    <name type="scientific">Hibiscus sabdariffa</name>
    <name type="common">roselle</name>
    <dbReference type="NCBI Taxonomy" id="183260"/>
    <lineage>
        <taxon>Eukaryota</taxon>
        <taxon>Viridiplantae</taxon>
        <taxon>Streptophyta</taxon>
        <taxon>Embryophyta</taxon>
        <taxon>Tracheophyta</taxon>
        <taxon>Spermatophyta</taxon>
        <taxon>Magnoliopsida</taxon>
        <taxon>eudicotyledons</taxon>
        <taxon>Gunneridae</taxon>
        <taxon>Pentapetalae</taxon>
        <taxon>rosids</taxon>
        <taxon>malvids</taxon>
        <taxon>Malvales</taxon>
        <taxon>Malvaceae</taxon>
        <taxon>Malvoideae</taxon>
        <taxon>Hibiscus</taxon>
    </lineage>
</organism>
<dbReference type="Proteomes" id="UP001472677">
    <property type="component" value="Unassembled WGS sequence"/>
</dbReference>
<name>A0ABR2BUT6_9ROSI</name>
<evidence type="ECO:0000259" key="5">
    <source>
        <dbReference type="Pfam" id="PF00999"/>
    </source>
</evidence>
<comment type="caution">
    <text evidence="7">The sequence shown here is derived from an EMBL/GenBank/DDBJ whole genome shotgun (WGS) entry which is preliminary data.</text>
</comment>
<keyword evidence="4" id="KW-0472">Membrane</keyword>
<keyword evidence="8" id="KW-1185">Reference proteome</keyword>
<accession>A0ABR2BUT6</accession>
<protein>
    <recommendedName>
        <fullName evidence="9">Vps53 N-terminal domain-containing protein</fullName>
    </recommendedName>
</protein>
<feature type="domain" description="Cation/H+ exchanger transmembrane" evidence="5">
    <location>
        <begin position="529"/>
        <end position="637"/>
    </location>
</feature>
<dbReference type="InterPro" id="IPR006153">
    <property type="entry name" value="Cation/H_exchanger_TM"/>
</dbReference>
<reference evidence="7 8" key="1">
    <citation type="journal article" date="2024" name="G3 (Bethesda)">
        <title>Genome assembly of Hibiscus sabdariffa L. provides insights into metabolisms of medicinal natural products.</title>
        <authorList>
            <person name="Kim T."/>
        </authorList>
    </citation>
    <scope>NUCLEOTIDE SEQUENCE [LARGE SCALE GENOMIC DNA]</scope>
    <source>
        <strain evidence="7">TK-2024</strain>
        <tissue evidence="7">Old leaves</tissue>
    </source>
</reference>
<dbReference type="EMBL" id="JBBPBM010000081">
    <property type="protein sequence ID" value="KAK8510788.1"/>
    <property type="molecule type" value="Genomic_DNA"/>
</dbReference>
<evidence type="ECO:0008006" key="9">
    <source>
        <dbReference type="Google" id="ProtNLM"/>
    </source>
</evidence>
<comment type="subcellular location">
    <subcellularLocation>
        <location evidence="1">Membrane</location>
        <topology evidence="1">Multi-pass membrane protein</topology>
    </subcellularLocation>
</comment>
<sequence>MKKKLNKTPTTQGLSWLMLILVVLCWSGRSAISFSAVDRIGIFEAMDKMSTLEYINQMFPTEASLSGVEPLMQKIQSEIRRVDAGILAAVRQQSNSGTKAKEDLAAATHAVEELTYKIREIKTKAEQSEMMVQEICRDIKKLDFAKKHITTTITALHRLTMLVSAVEQLQIMASKRQYKEAAAQLEAVNQLCSHFEAYRDIPKITELREKFKNIKQILKSHVFSDFSSLGTGKESEETNLLQYLSDACLVVDALEPSVREELVNNFCSRELTSYEQIFEGAELAKLDKTERRYAWIKRRMRTNEEIWKIFPTSWLVPYRLCIQFSKKTRKQLEGILDNMKEKPDVATLLMGRNIYDGCWDDVKVSDVVDLKLENWLKGLDDLEVFDKMIERDHDVEDVAVKDDSMGINKNKQVIGQVTHIIEEFELQRDRTSVIDSSKIFGTIDILSTVMVHVVKNEGKNRGRVCNCYLDFKRVPYLAVNYLWYSTHQFVDCDDPYGFRLLLMEKVDHLQTCQKVEFDASHIGDGIRIWNNIDPDFLLAIFLLVLLFQSAFCMKVCQMQRCMEQMVLLAGFGVHIPTVYLESVRNLIFSFEWNWKTSLLLEEFFSDTDFVSVVALLKEHGASKKLSIIIEGESLMNAKVSLRATCIRIALEIVLDLWLGFIFNDARIEITLTIAIGHIVYFASKGGVLGNYEELGSADWPTVTKAKVEPMGAWYIFVEDILMLVETDDEATPDLVTLLTEVLGRKGSLQNIPLYIVPESYGGKFVATVGLSVLKAINAGKLKLKLG</sequence>
<keyword evidence="2" id="KW-0812">Transmembrane</keyword>
<feature type="domain" description="Vps53 N-terminal" evidence="6">
    <location>
        <begin position="48"/>
        <end position="350"/>
    </location>
</feature>
<evidence type="ECO:0000256" key="4">
    <source>
        <dbReference type="ARBA" id="ARBA00023136"/>
    </source>
</evidence>
<dbReference type="PANTHER" id="PTHR12820">
    <property type="entry name" value="VACUOLAR SORTING PROTEIN 53"/>
    <property type="match status" value="1"/>
</dbReference>
<gene>
    <name evidence="7" type="ORF">V6N12_009630</name>
</gene>
<dbReference type="Gene3D" id="6.10.140.1330">
    <property type="match status" value="1"/>
</dbReference>
<dbReference type="Pfam" id="PF00999">
    <property type="entry name" value="Na_H_Exchanger"/>
    <property type="match status" value="1"/>
</dbReference>
<dbReference type="InterPro" id="IPR039766">
    <property type="entry name" value="Vps53"/>
</dbReference>
<evidence type="ECO:0000256" key="3">
    <source>
        <dbReference type="ARBA" id="ARBA00022989"/>
    </source>
</evidence>
<dbReference type="Pfam" id="PF04100">
    <property type="entry name" value="Vps53_N"/>
    <property type="match status" value="1"/>
</dbReference>
<evidence type="ECO:0000259" key="6">
    <source>
        <dbReference type="Pfam" id="PF04100"/>
    </source>
</evidence>
<evidence type="ECO:0000256" key="1">
    <source>
        <dbReference type="ARBA" id="ARBA00004141"/>
    </source>
</evidence>
<evidence type="ECO:0000313" key="7">
    <source>
        <dbReference type="EMBL" id="KAK8510788.1"/>
    </source>
</evidence>
<dbReference type="InterPro" id="IPR007234">
    <property type="entry name" value="Vps53_N"/>
</dbReference>